<dbReference type="STRING" id="379508.A5E728"/>
<dbReference type="InParanoid" id="A5E728"/>
<dbReference type="GeneID" id="5230522"/>
<dbReference type="KEGG" id="lel:PVL30_002516"/>
<proteinExistence type="predicted"/>
<sequence length="233" mass="26834">MFQAIRRFGIRPRNNSPIQWSLTDHVPSPAFDTGCTYCQPLSFPSDKQIDYERPLNKSSAIPIKHVMVLTTKDNKMDQFESRIEDWKGTLANEIQKLKTSNKKLHLAEGTSISSIVLQSHNLVLREFGVNADNANEQLVFIYPEMKAVKFDIAHTDQFRKKYISLKRRQPVYNPFVKVTENDEIGNEEDDGVIVESKNFKEYKVEKDLIVTCGSHKTRYKDVVSLEPFDYSGV</sequence>
<accession>A5E728</accession>
<dbReference type="HOGENOM" id="CLU_044499_1_0_1"/>
<organism evidence="1 2">
    <name type="scientific">Lodderomyces elongisporus (strain ATCC 11503 / CBS 2605 / JCM 1781 / NBRC 1676 / NRRL YB-4239)</name>
    <name type="common">Yeast</name>
    <name type="synonym">Saccharomyces elongisporus</name>
    <dbReference type="NCBI Taxonomy" id="379508"/>
    <lineage>
        <taxon>Eukaryota</taxon>
        <taxon>Fungi</taxon>
        <taxon>Dikarya</taxon>
        <taxon>Ascomycota</taxon>
        <taxon>Saccharomycotina</taxon>
        <taxon>Pichiomycetes</taxon>
        <taxon>Debaryomycetaceae</taxon>
        <taxon>Candida/Lodderomyces clade</taxon>
        <taxon>Lodderomyces</taxon>
    </lineage>
</organism>
<dbReference type="EMBL" id="CH981532">
    <property type="protein sequence ID" value="EDK47236.1"/>
    <property type="molecule type" value="Genomic_DNA"/>
</dbReference>
<dbReference type="OrthoDB" id="10253744at2759"/>
<protein>
    <submittedName>
        <fullName evidence="1">Uncharacterized protein</fullName>
    </submittedName>
</protein>
<gene>
    <name evidence="1" type="ORF">LELG_05417</name>
</gene>
<dbReference type="Proteomes" id="UP000001996">
    <property type="component" value="Unassembled WGS sequence"/>
</dbReference>
<name>A5E728_LODEL</name>
<evidence type="ECO:0000313" key="2">
    <source>
        <dbReference type="Proteomes" id="UP000001996"/>
    </source>
</evidence>
<keyword evidence="2" id="KW-1185">Reference proteome</keyword>
<dbReference type="AlphaFoldDB" id="A5E728"/>
<reference evidence="1 2" key="1">
    <citation type="journal article" date="2009" name="Nature">
        <title>Evolution of pathogenicity and sexual reproduction in eight Candida genomes.</title>
        <authorList>
            <person name="Butler G."/>
            <person name="Rasmussen M.D."/>
            <person name="Lin M.F."/>
            <person name="Santos M.A."/>
            <person name="Sakthikumar S."/>
            <person name="Munro C.A."/>
            <person name="Rheinbay E."/>
            <person name="Grabherr M."/>
            <person name="Forche A."/>
            <person name="Reedy J.L."/>
            <person name="Agrafioti I."/>
            <person name="Arnaud M.B."/>
            <person name="Bates S."/>
            <person name="Brown A.J."/>
            <person name="Brunke S."/>
            <person name="Costanzo M.C."/>
            <person name="Fitzpatrick D.A."/>
            <person name="de Groot P.W."/>
            <person name="Harris D."/>
            <person name="Hoyer L.L."/>
            <person name="Hube B."/>
            <person name="Klis F.M."/>
            <person name="Kodira C."/>
            <person name="Lennard N."/>
            <person name="Logue M.E."/>
            <person name="Martin R."/>
            <person name="Neiman A.M."/>
            <person name="Nikolaou E."/>
            <person name="Quail M.A."/>
            <person name="Quinn J."/>
            <person name="Santos M.C."/>
            <person name="Schmitzberger F.F."/>
            <person name="Sherlock G."/>
            <person name="Shah P."/>
            <person name="Silverstein K.A."/>
            <person name="Skrzypek M.S."/>
            <person name="Soll D."/>
            <person name="Staggs R."/>
            <person name="Stansfield I."/>
            <person name="Stumpf M.P."/>
            <person name="Sudbery P.E."/>
            <person name="Srikantha T."/>
            <person name="Zeng Q."/>
            <person name="Berman J."/>
            <person name="Berriman M."/>
            <person name="Heitman J."/>
            <person name="Gow N.A."/>
            <person name="Lorenz M.C."/>
            <person name="Birren B.W."/>
            <person name="Kellis M."/>
            <person name="Cuomo C.A."/>
        </authorList>
    </citation>
    <scope>NUCLEOTIDE SEQUENCE [LARGE SCALE GENOMIC DNA]</scope>
    <source>
        <strain evidence="2">ATCC 11503 / BCRC 21390 / CBS 2605 / JCM 1781 / NBRC 1676 / NRRL YB-4239</strain>
    </source>
</reference>
<dbReference type="VEuPathDB" id="FungiDB:LELG_05417"/>
<evidence type="ECO:0000313" key="1">
    <source>
        <dbReference type="EMBL" id="EDK47236.1"/>
    </source>
</evidence>